<dbReference type="AlphaFoldDB" id="A0A317SLR7"/>
<dbReference type="InterPro" id="IPR013734">
    <property type="entry name" value="TF_Nrm1/Whi5"/>
</dbReference>
<dbReference type="Proteomes" id="UP000246991">
    <property type="component" value="Unassembled WGS sequence"/>
</dbReference>
<accession>A0A317SLR7</accession>
<keyword evidence="11" id="KW-1185">Reference proteome</keyword>
<proteinExistence type="inferred from homology"/>
<reference evidence="10 11" key="1">
    <citation type="submission" date="2018-03" db="EMBL/GenBank/DDBJ databases">
        <title>Genomes of Pezizomycetes fungi and the evolution of truffles.</title>
        <authorList>
            <person name="Murat C."/>
            <person name="Payen T."/>
            <person name="Noel B."/>
            <person name="Kuo A."/>
            <person name="Martin F.M."/>
        </authorList>
    </citation>
    <scope>NUCLEOTIDE SEQUENCE [LARGE SCALE GENOMIC DNA]</scope>
    <source>
        <strain evidence="10">091103-1</strain>
    </source>
</reference>
<keyword evidence="6" id="KW-0805">Transcription regulation</keyword>
<evidence type="ECO:0000256" key="7">
    <source>
        <dbReference type="ARBA" id="ARBA00023163"/>
    </source>
</evidence>
<organism evidence="10 11">
    <name type="scientific">Tuber magnatum</name>
    <name type="common">white Piedmont truffle</name>
    <dbReference type="NCBI Taxonomy" id="42249"/>
    <lineage>
        <taxon>Eukaryota</taxon>
        <taxon>Fungi</taxon>
        <taxon>Dikarya</taxon>
        <taxon>Ascomycota</taxon>
        <taxon>Pezizomycotina</taxon>
        <taxon>Pezizomycetes</taxon>
        <taxon>Pezizales</taxon>
        <taxon>Tuberaceae</taxon>
        <taxon>Tuber</taxon>
    </lineage>
</organism>
<evidence type="ECO:0000256" key="5">
    <source>
        <dbReference type="ARBA" id="ARBA00022491"/>
    </source>
</evidence>
<comment type="caution">
    <text evidence="10">The sequence shown here is derived from an EMBL/GenBank/DDBJ whole genome shotgun (WGS) entry which is preliminary data.</text>
</comment>
<dbReference type="GO" id="GO:0005737">
    <property type="term" value="C:cytoplasm"/>
    <property type="evidence" value="ECO:0007669"/>
    <property type="project" value="UniProtKB-SubCell"/>
</dbReference>
<evidence type="ECO:0000256" key="6">
    <source>
        <dbReference type="ARBA" id="ARBA00023015"/>
    </source>
</evidence>
<evidence type="ECO:0000256" key="2">
    <source>
        <dbReference type="ARBA" id="ARBA00004496"/>
    </source>
</evidence>
<gene>
    <name evidence="10" type="ORF">C7212DRAFT_282842</name>
</gene>
<protein>
    <submittedName>
        <fullName evidence="10">Uncharacterized protein</fullName>
    </submittedName>
</protein>
<keyword evidence="4" id="KW-0963">Cytoplasm</keyword>
<keyword evidence="5" id="KW-0678">Repressor</keyword>
<keyword evidence="7" id="KW-0804">Transcription</keyword>
<dbReference type="EMBL" id="PYWC01000062">
    <property type="protein sequence ID" value="PWW74426.1"/>
    <property type="molecule type" value="Genomic_DNA"/>
</dbReference>
<evidence type="ECO:0000313" key="10">
    <source>
        <dbReference type="EMBL" id="PWW74426.1"/>
    </source>
</evidence>
<keyword evidence="8" id="KW-0539">Nucleus</keyword>
<comment type="subcellular location">
    <subcellularLocation>
        <location evidence="2">Cytoplasm</location>
    </subcellularLocation>
    <subcellularLocation>
        <location evidence="1">Nucleus</location>
    </subcellularLocation>
</comment>
<evidence type="ECO:0000256" key="9">
    <source>
        <dbReference type="SAM" id="MobiDB-lite"/>
    </source>
</evidence>
<comment type="similarity">
    <text evidence="3">Belongs to the WHI5/NRM1 family.</text>
</comment>
<feature type="region of interest" description="Disordered" evidence="9">
    <location>
        <begin position="1"/>
        <end position="47"/>
    </location>
</feature>
<evidence type="ECO:0000256" key="3">
    <source>
        <dbReference type="ARBA" id="ARBA00006922"/>
    </source>
</evidence>
<evidence type="ECO:0000256" key="4">
    <source>
        <dbReference type="ARBA" id="ARBA00022490"/>
    </source>
</evidence>
<feature type="region of interest" description="Disordered" evidence="9">
    <location>
        <begin position="64"/>
        <end position="90"/>
    </location>
</feature>
<evidence type="ECO:0000256" key="8">
    <source>
        <dbReference type="ARBA" id="ARBA00023242"/>
    </source>
</evidence>
<sequence>MMTPNVNRRALTSRDGNIYTTPRPGGTGARSGADAATPESLRKRSSVKRKRLFSELVEDGDYYDDQARGTPRRYVGTSVGGSGRRGGGGVVVVGEDEEEEDEYAWFDEEQEREGGLLGGGGMKFEEETHILPPYPYPSTPYRTSTSTILSTPLTHDPHRHHLRHDHNRPTPSPATTLRLRLRVALFKVQTNQTSIPLSHLQVPQSSPQPLSVFPPSLVRISPVVGSYGDDEIEDEGFGGGSGRSGAGVSLPSSPPLFGRRGDGSPSPIKLG</sequence>
<evidence type="ECO:0000256" key="1">
    <source>
        <dbReference type="ARBA" id="ARBA00004123"/>
    </source>
</evidence>
<feature type="region of interest" description="Disordered" evidence="9">
    <location>
        <begin position="228"/>
        <end position="271"/>
    </location>
</feature>
<name>A0A317SLR7_9PEZI</name>
<evidence type="ECO:0000313" key="11">
    <source>
        <dbReference type="Proteomes" id="UP000246991"/>
    </source>
</evidence>
<dbReference type="OrthoDB" id="5345625at2759"/>
<dbReference type="GO" id="GO:0005634">
    <property type="term" value="C:nucleus"/>
    <property type="evidence" value="ECO:0007669"/>
    <property type="project" value="UniProtKB-SubCell"/>
</dbReference>
<dbReference type="Pfam" id="PF08528">
    <property type="entry name" value="Whi5"/>
    <property type="match status" value="1"/>
</dbReference>
<feature type="compositionally biased region" description="Gly residues" evidence="9">
    <location>
        <begin position="78"/>
        <end position="90"/>
    </location>
</feature>